<dbReference type="KEGG" id="sale:EPH95_03150"/>
<protein>
    <recommendedName>
        <fullName evidence="2">Flagellar hook-length control protein-like C-terminal domain-containing protein</fullName>
    </recommendedName>
</protein>
<evidence type="ECO:0000313" key="4">
    <source>
        <dbReference type="Proteomes" id="UP000319756"/>
    </source>
</evidence>
<evidence type="ECO:0000313" key="3">
    <source>
        <dbReference type="EMBL" id="QDI90293.1"/>
    </source>
</evidence>
<dbReference type="EMBL" id="CP035485">
    <property type="protein sequence ID" value="QDI90293.1"/>
    <property type="molecule type" value="Genomic_DNA"/>
</dbReference>
<dbReference type="Proteomes" id="UP000319756">
    <property type="component" value="Chromosome"/>
</dbReference>
<feature type="compositionally biased region" description="Basic and acidic residues" evidence="1">
    <location>
        <begin position="10"/>
        <end position="24"/>
    </location>
</feature>
<evidence type="ECO:0000259" key="2">
    <source>
        <dbReference type="Pfam" id="PF02120"/>
    </source>
</evidence>
<feature type="region of interest" description="Disordered" evidence="1">
    <location>
        <begin position="1"/>
        <end position="33"/>
    </location>
</feature>
<proteinExistence type="predicted"/>
<dbReference type="Pfam" id="PF02120">
    <property type="entry name" value="Flg_hook"/>
    <property type="match status" value="1"/>
</dbReference>
<feature type="compositionally biased region" description="Basic and acidic residues" evidence="1">
    <location>
        <begin position="184"/>
        <end position="194"/>
    </location>
</feature>
<feature type="domain" description="Flagellar hook-length control protein-like C-terminal" evidence="2">
    <location>
        <begin position="110"/>
        <end position="185"/>
    </location>
</feature>
<name>A0A514LEK8_9BACI</name>
<reference evidence="4" key="1">
    <citation type="submission" date="2019-01" db="EMBL/GenBank/DDBJ databases">
        <title>Genomic analysis of Salicibibacter sp. NKC3-5.</title>
        <authorList>
            <person name="Oh Y.J."/>
        </authorList>
    </citation>
    <scope>NUCLEOTIDE SEQUENCE [LARGE SCALE GENOMIC DNA]</scope>
    <source>
        <strain evidence="4">NKC3-5</strain>
    </source>
</reference>
<dbReference type="CDD" id="cd17470">
    <property type="entry name" value="T3SS_Flik_C"/>
    <property type="match status" value="1"/>
</dbReference>
<feature type="region of interest" description="Disordered" evidence="1">
    <location>
        <begin position="184"/>
        <end position="233"/>
    </location>
</feature>
<organism evidence="3 4">
    <name type="scientific">Salicibibacter halophilus</name>
    <dbReference type="NCBI Taxonomy" id="2502791"/>
    <lineage>
        <taxon>Bacteria</taxon>
        <taxon>Bacillati</taxon>
        <taxon>Bacillota</taxon>
        <taxon>Bacilli</taxon>
        <taxon>Bacillales</taxon>
        <taxon>Bacillaceae</taxon>
        <taxon>Salicibibacter</taxon>
    </lineage>
</organism>
<accession>A0A514LEK8</accession>
<dbReference type="InterPro" id="IPR038610">
    <property type="entry name" value="FliK-like_C_sf"/>
</dbReference>
<sequence length="233" mass="25959">MVPGGQEIESENHRVVSGRKEETGKGTVSDFHRHHFEPLQTATKMEMGPPNMNHGSAPSSVFVFNEKMGMQALNQGEQMKIHIGGQMTEHARAMAFMKQFHQALGKGHLRSDGEGRQQLTIKLYPESLGRLDVQMTRENGALQARLVTTTAIARELLEAQLPNLRHAFHQQQLPVERIVVDETHSQVDDGRREGEDSEEEGSSASEDDSGEDGGSEQLPSFEEWLHATLNQKV</sequence>
<dbReference type="AlphaFoldDB" id="A0A514LEK8"/>
<dbReference type="Gene3D" id="3.30.750.140">
    <property type="match status" value="1"/>
</dbReference>
<keyword evidence="4" id="KW-1185">Reference proteome</keyword>
<gene>
    <name evidence="3" type="ORF">EPH95_03150</name>
</gene>
<feature type="compositionally biased region" description="Acidic residues" evidence="1">
    <location>
        <begin position="195"/>
        <end position="214"/>
    </location>
</feature>
<dbReference type="InterPro" id="IPR021136">
    <property type="entry name" value="Flagellar_hook_control-like_C"/>
</dbReference>
<evidence type="ECO:0000256" key="1">
    <source>
        <dbReference type="SAM" id="MobiDB-lite"/>
    </source>
</evidence>